<keyword evidence="1" id="KW-0732">Signal</keyword>
<reference evidence="2" key="2">
    <citation type="journal article" date="2015" name="Fish Shellfish Immunol.">
        <title>Early steps in the European eel (Anguilla anguilla)-Vibrio vulnificus interaction in the gills: Role of the RtxA13 toxin.</title>
        <authorList>
            <person name="Callol A."/>
            <person name="Pajuelo D."/>
            <person name="Ebbesson L."/>
            <person name="Teles M."/>
            <person name="MacKenzie S."/>
            <person name="Amaro C."/>
        </authorList>
    </citation>
    <scope>NUCLEOTIDE SEQUENCE</scope>
</reference>
<sequence length="47" mass="5813">MFSFLFFLKYVILLAMSSAEEIWFLFQFMPSCGRVLASSQYWQEWFW</sequence>
<feature type="chain" id="PRO_5002432201" evidence="1">
    <location>
        <begin position="20"/>
        <end position="47"/>
    </location>
</feature>
<reference evidence="2" key="1">
    <citation type="submission" date="2014-11" db="EMBL/GenBank/DDBJ databases">
        <authorList>
            <person name="Amaro Gonzalez C."/>
        </authorList>
    </citation>
    <scope>NUCLEOTIDE SEQUENCE</scope>
</reference>
<organism evidence="2">
    <name type="scientific">Anguilla anguilla</name>
    <name type="common">European freshwater eel</name>
    <name type="synonym">Muraena anguilla</name>
    <dbReference type="NCBI Taxonomy" id="7936"/>
    <lineage>
        <taxon>Eukaryota</taxon>
        <taxon>Metazoa</taxon>
        <taxon>Chordata</taxon>
        <taxon>Craniata</taxon>
        <taxon>Vertebrata</taxon>
        <taxon>Euteleostomi</taxon>
        <taxon>Actinopterygii</taxon>
        <taxon>Neopterygii</taxon>
        <taxon>Teleostei</taxon>
        <taxon>Anguilliformes</taxon>
        <taxon>Anguillidae</taxon>
        <taxon>Anguilla</taxon>
    </lineage>
</organism>
<accession>A0A0E9S2L9</accession>
<dbReference type="AlphaFoldDB" id="A0A0E9S2L9"/>
<proteinExistence type="predicted"/>
<name>A0A0E9S2L9_ANGAN</name>
<dbReference type="EMBL" id="GBXM01072898">
    <property type="protein sequence ID" value="JAH35679.1"/>
    <property type="molecule type" value="Transcribed_RNA"/>
</dbReference>
<evidence type="ECO:0000313" key="2">
    <source>
        <dbReference type="EMBL" id="JAH35679.1"/>
    </source>
</evidence>
<feature type="signal peptide" evidence="1">
    <location>
        <begin position="1"/>
        <end position="19"/>
    </location>
</feature>
<protein>
    <submittedName>
        <fullName evidence="2">Uncharacterized protein</fullName>
    </submittedName>
</protein>
<evidence type="ECO:0000256" key="1">
    <source>
        <dbReference type="SAM" id="SignalP"/>
    </source>
</evidence>